<proteinExistence type="predicted"/>
<feature type="chain" id="PRO_5014966928" evidence="1">
    <location>
        <begin position="17"/>
        <end position="73"/>
    </location>
</feature>
<accession>A0A2M3ZSI5</accession>
<evidence type="ECO:0000313" key="2">
    <source>
        <dbReference type="EMBL" id="MBW31410.1"/>
    </source>
</evidence>
<dbReference type="EMBL" id="GGFM01010659">
    <property type="protein sequence ID" value="MBW31410.1"/>
    <property type="molecule type" value="Transcribed_RNA"/>
</dbReference>
<sequence length="73" mass="7927">MLLLFRPLDVVFVVAAAVVEVVAPMTTASSTASSASCRPHSRSTFTSLSMLYSWNSSEVLSTSRIEARFVFLP</sequence>
<evidence type="ECO:0000256" key="1">
    <source>
        <dbReference type="SAM" id="SignalP"/>
    </source>
</evidence>
<keyword evidence="1" id="KW-0732">Signal</keyword>
<reference evidence="2" key="1">
    <citation type="submission" date="2018-01" db="EMBL/GenBank/DDBJ databases">
        <title>An insight into the sialome of Amazonian anophelines.</title>
        <authorList>
            <person name="Ribeiro J.M."/>
            <person name="Scarpassa V."/>
            <person name="Calvo E."/>
        </authorList>
    </citation>
    <scope>NUCLEOTIDE SEQUENCE</scope>
    <source>
        <tissue evidence="2">Salivary glands</tissue>
    </source>
</reference>
<protein>
    <submittedName>
        <fullName evidence="2">Putative secreted peptide</fullName>
    </submittedName>
</protein>
<organism evidence="2">
    <name type="scientific">Anopheles braziliensis</name>
    <dbReference type="NCBI Taxonomy" id="58242"/>
    <lineage>
        <taxon>Eukaryota</taxon>
        <taxon>Metazoa</taxon>
        <taxon>Ecdysozoa</taxon>
        <taxon>Arthropoda</taxon>
        <taxon>Hexapoda</taxon>
        <taxon>Insecta</taxon>
        <taxon>Pterygota</taxon>
        <taxon>Neoptera</taxon>
        <taxon>Endopterygota</taxon>
        <taxon>Diptera</taxon>
        <taxon>Nematocera</taxon>
        <taxon>Culicoidea</taxon>
        <taxon>Culicidae</taxon>
        <taxon>Anophelinae</taxon>
        <taxon>Anopheles</taxon>
    </lineage>
</organism>
<name>A0A2M3ZSI5_9DIPT</name>
<feature type="signal peptide" evidence="1">
    <location>
        <begin position="1"/>
        <end position="16"/>
    </location>
</feature>
<dbReference type="AlphaFoldDB" id="A0A2M3ZSI5"/>